<accession>A0AA40A9M0</accession>
<evidence type="ECO:0000256" key="2">
    <source>
        <dbReference type="SAM" id="SignalP"/>
    </source>
</evidence>
<sequence>LQLSGLAALVCMAVTVAADCIDCKDALIANSRWQNGDLAPANYYAPVKGAGNWGKADSIPGDGLLDMRYEEDIGYYIRSTCPKTHSGYCRTFLNQVVSIQDGVEYDFDVLYQMRNVRNAVDTIEVYVETLDRNRRLFDQNIFSGNTAGWVTFGSLSFTADFTGDVVFTITWRNDPNDAVVEIREIAMKPLECQPPLVETSTKTCSEEPVASSTAPPSSSAASSAASLVASSAVSSAASSVASSAASSTTSSAASSA</sequence>
<dbReference type="AlphaFoldDB" id="A0AA40A9M0"/>
<feature type="non-terminal residue" evidence="3">
    <location>
        <position position="1"/>
    </location>
</feature>
<evidence type="ECO:0000313" key="3">
    <source>
        <dbReference type="EMBL" id="KAK0711812.1"/>
    </source>
</evidence>
<feature type="signal peptide" evidence="2">
    <location>
        <begin position="1"/>
        <end position="18"/>
    </location>
</feature>
<keyword evidence="4" id="KW-1185">Reference proteome</keyword>
<gene>
    <name evidence="3" type="ORF">B0H67DRAFT_450757</name>
</gene>
<name>A0AA40A9M0_9PEZI</name>
<protein>
    <recommendedName>
        <fullName evidence="5">CBM-cenC domain-containing protein</fullName>
    </recommendedName>
</protein>
<feature type="compositionally biased region" description="Low complexity" evidence="1">
    <location>
        <begin position="208"/>
        <end position="220"/>
    </location>
</feature>
<evidence type="ECO:0000256" key="1">
    <source>
        <dbReference type="SAM" id="MobiDB-lite"/>
    </source>
</evidence>
<feature type="region of interest" description="Disordered" evidence="1">
    <location>
        <begin position="198"/>
        <end position="220"/>
    </location>
</feature>
<evidence type="ECO:0000313" key="4">
    <source>
        <dbReference type="Proteomes" id="UP001172102"/>
    </source>
</evidence>
<dbReference type="EMBL" id="JAUKUA010000005">
    <property type="protein sequence ID" value="KAK0711812.1"/>
    <property type="molecule type" value="Genomic_DNA"/>
</dbReference>
<dbReference type="Proteomes" id="UP001172102">
    <property type="component" value="Unassembled WGS sequence"/>
</dbReference>
<evidence type="ECO:0008006" key="5">
    <source>
        <dbReference type="Google" id="ProtNLM"/>
    </source>
</evidence>
<organism evidence="3 4">
    <name type="scientific">Lasiosphaeris hirsuta</name>
    <dbReference type="NCBI Taxonomy" id="260670"/>
    <lineage>
        <taxon>Eukaryota</taxon>
        <taxon>Fungi</taxon>
        <taxon>Dikarya</taxon>
        <taxon>Ascomycota</taxon>
        <taxon>Pezizomycotina</taxon>
        <taxon>Sordariomycetes</taxon>
        <taxon>Sordariomycetidae</taxon>
        <taxon>Sordariales</taxon>
        <taxon>Lasiosphaeriaceae</taxon>
        <taxon>Lasiosphaeris</taxon>
    </lineage>
</organism>
<proteinExistence type="predicted"/>
<reference evidence="3" key="1">
    <citation type="submission" date="2023-06" db="EMBL/GenBank/DDBJ databases">
        <title>Genome-scale phylogeny and comparative genomics of the fungal order Sordariales.</title>
        <authorList>
            <consortium name="Lawrence Berkeley National Laboratory"/>
            <person name="Hensen N."/>
            <person name="Bonometti L."/>
            <person name="Westerberg I."/>
            <person name="Brannstrom I.O."/>
            <person name="Guillou S."/>
            <person name="Cros-Aarteil S."/>
            <person name="Calhoun S."/>
            <person name="Haridas S."/>
            <person name="Kuo A."/>
            <person name="Mondo S."/>
            <person name="Pangilinan J."/>
            <person name="Riley R."/>
            <person name="Labutti K."/>
            <person name="Andreopoulos B."/>
            <person name="Lipzen A."/>
            <person name="Chen C."/>
            <person name="Yanf M."/>
            <person name="Daum C."/>
            <person name="Ng V."/>
            <person name="Clum A."/>
            <person name="Steindorff A."/>
            <person name="Ohm R."/>
            <person name="Martin F."/>
            <person name="Silar P."/>
            <person name="Natvig D."/>
            <person name="Lalanne C."/>
            <person name="Gautier V."/>
            <person name="Ament-Velasquez S.L."/>
            <person name="Kruys A."/>
            <person name="Hutchinson M.I."/>
            <person name="Powell A.J."/>
            <person name="Barry K."/>
            <person name="Miller A.N."/>
            <person name="Grigoriev I.V."/>
            <person name="Debuchy R."/>
            <person name="Gladieux P."/>
            <person name="Thoren M.H."/>
            <person name="Johannesson H."/>
        </authorList>
    </citation>
    <scope>NUCLEOTIDE SEQUENCE</scope>
    <source>
        <strain evidence="3">SMH4607-1</strain>
    </source>
</reference>
<comment type="caution">
    <text evidence="3">The sequence shown here is derived from an EMBL/GenBank/DDBJ whole genome shotgun (WGS) entry which is preliminary data.</text>
</comment>
<feature type="non-terminal residue" evidence="3">
    <location>
        <position position="256"/>
    </location>
</feature>
<keyword evidence="2" id="KW-0732">Signal</keyword>
<feature type="chain" id="PRO_5041392056" description="CBM-cenC domain-containing protein" evidence="2">
    <location>
        <begin position="19"/>
        <end position="256"/>
    </location>
</feature>